<protein>
    <recommendedName>
        <fullName evidence="4">Tail tape measure protein</fullName>
    </recommendedName>
</protein>
<evidence type="ECO:0008006" key="4">
    <source>
        <dbReference type="Google" id="ProtNLM"/>
    </source>
</evidence>
<reference evidence="2 3" key="1">
    <citation type="submission" date="2023-03" db="EMBL/GenBank/DDBJ databases">
        <title>Bacillus Genome Sequencing.</title>
        <authorList>
            <person name="Dunlap C."/>
        </authorList>
    </citation>
    <scope>NUCLEOTIDE SEQUENCE [LARGE SCALE GENOMIC DNA]</scope>
    <source>
        <strain evidence="2 3">NRS-52</strain>
    </source>
</reference>
<dbReference type="Proteomes" id="UP001343257">
    <property type="component" value="Unassembled WGS sequence"/>
</dbReference>
<feature type="region of interest" description="Disordered" evidence="1">
    <location>
        <begin position="140"/>
        <end position="172"/>
    </location>
</feature>
<feature type="compositionally biased region" description="Basic and acidic residues" evidence="1">
    <location>
        <begin position="143"/>
        <end position="168"/>
    </location>
</feature>
<comment type="caution">
    <text evidence="2">The sequence shown here is derived from an EMBL/GenBank/DDBJ whole genome shotgun (WGS) entry which is preliminary data.</text>
</comment>
<accession>A0ABU6PVM9</accession>
<keyword evidence="3" id="KW-1185">Reference proteome</keyword>
<evidence type="ECO:0000313" key="3">
    <source>
        <dbReference type="Proteomes" id="UP001343257"/>
    </source>
</evidence>
<sequence length="517" mass="54629">MAETLNYRMNLVLEPKNVIKANRELRAMERYFERIQGRVLRIGRTRMAPEIVLKDRASAGLDRILGKIHRVKSQMIDASGNISMKVKVETGSLKSGGGAQQTEKPKSFWDKAKDFFSATKQIGDGIKDVTDLPGKFKAVGDAWKGKKPDDKKGEADKSAAPKEDEPITKTRKQRIKEGRFSRGKRLWKTANAMGDLVKTFGSSGANLIGGVQGFGELGKDLFKGGSGMASKAASFVSNAVQDVGKSGFGSVAGRLFKSGAKKVFAPLGIGSDIASIVSAKPGKERAEATGSAVVGGVGSAIGGILGSALLPGIGTFAGAALGGMAGDFVGGKVGGLISDLAPKVKDSVKSVNTWFSKTFSFGKDKSKKDISQKPYEMTGMPTYSESRGSFGPVYNSSRGSFGPSPILPVVTSAAAGAGLTGPRLQSAAAPPITSAGKTIPQLVQISPEQMTALSGQMRNFKTETATNYNLPPGAVQVTVHEEHRVDVEGLIQQVGQRLRAEFQRAAQNQKPVTRAYQ</sequence>
<evidence type="ECO:0000313" key="2">
    <source>
        <dbReference type="EMBL" id="MED5018945.1"/>
    </source>
</evidence>
<dbReference type="EMBL" id="JARTLD010000041">
    <property type="protein sequence ID" value="MED5018945.1"/>
    <property type="molecule type" value="Genomic_DNA"/>
</dbReference>
<gene>
    <name evidence="2" type="ORF">P9847_16665</name>
</gene>
<dbReference type="RefSeq" id="WP_328279607.1">
    <property type="nucleotide sequence ID" value="NZ_JARTLD010000041.1"/>
</dbReference>
<organism evidence="2 3">
    <name type="scientific">Paenibacillus chibensis</name>
    <dbReference type="NCBI Taxonomy" id="59846"/>
    <lineage>
        <taxon>Bacteria</taxon>
        <taxon>Bacillati</taxon>
        <taxon>Bacillota</taxon>
        <taxon>Bacilli</taxon>
        <taxon>Bacillales</taxon>
        <taxon>Paenibacillaceae</taxon>
        <taxon>Paenibacillus</taxon>
    </lineage>
</organism>
<name>A0ABU6PVM9_9BACL</name>
<proteinExistence type="predicted"/>
<evidence type="ECO:0000256" key="1">
    <source>
        <dbReference type="SAM" id="MobiDB-lite"/>
    </source>
</evidence>